<dbReference type="KEGG" id="rfr:Rfer_1262"/>
<organism evidence="1 2">
    <name type="scientific">Albidiferax ferrireducens (strain ATCC BAA-621 / DSM 15236 / T118)</name>
    <name type="common">Rhodoferax ferrireducens</name>
    <dbReference type="NCBI Taxonomy" id="338969"/>
    <lineage>
        <taxon>Bacteria</taxon>
        <taxon>Pseudomonadati</taxon>
        <taxon>Pseudomonadota</taxon>
        <taxon>Betaproteobacteria</taxon>
        <taxon>Burkholderiales</taxon>
        <taxon>Comamonadaceae</taxon>
        <taxon>Rhodoferax</taxon>
    </lineage>
</organism>
<proteinExistence type="predicted"/>
<evidence type="ECO:0000313" key="1">
    <source>
        <dbReference type="EMBL" id="ABD68996.1"/>
    </source>
</evidence>
<dbReference type="eggNOG" id="COG4641">
    <property type="taxonomic scope" value="Bacteria"/>
</dbReference>
<dbReference type="Proteomes" id="UP000008332">
    <property type="component" value="Chromosome"/>
</dbReference>
<name>Q21Z07_ALBFT</name>
<dbReference type="EMBL" id="CP000267">
    <property type="protein sequence ID" value="ABD68996.1"/>
    <property type="molecule type" value="Genomic_DNA"/>
</dbReference>
<reference evidence="2" key="1">
    <citation type="submission" date="2006-02" db="EMBL/GenBank/DDBJ databases">
        <title>Complete sequence of chromosome of Rhodoferax ferrireducens DSM 15236.</title>
        <authorList>
            <person name="Copeland A."/>
            <person name="Lucas S."/>
            <person name="Lapidus A."/>
            <person name="Barry K."/>
            <person name="Detter J.C."/>
            <person name="Glavina del Rio T."/>
            <person name="Hammon N."/>
            <person name="Israni S."/>
            <person name="Pitluck S."/>
            <person name="Brettin T."/>
            <person name="Bruce D."/>
            <person name="Han C."/>
            <person name="Tapia R."/>
            <person name="Gilna P."/>
            <person name="Kiss H."/>
            <person name="Schmutz J."/>
            <person name="Larimer F."/>
            <person name="Land M."/>
            <person name="Kyrpides N."/>
            <person name="Ivanova N."/>
            <person name="Richardson P."/>
        </authorList>
    </citation>
    <scope>NUCLEOTIDE SEQUENCE [LARGE SCALE GENOMIC DNA]</scope>
    <source>
        <strain evidence="2">ATCC BAA-621 / DSM 15236 / T118</strain>
    </source>
</reference>
<dbReference type="STRING" id="338969.Rfer_1262"/>
<dbReference type="OrthoDB" id="3251881at2"/>
<gene>
    <name evidence="1" type="ordered locus">Rfer_1262</name>
</gene>
<evidence type="ECO:0008006" key="3">
    <source>
        <dbReference type="Google" id="ProtNLM"/>
    </source>
</evidence>
<keyword evidence="2" id="KW-1185">Reference proteome</keyword>
<dbReference type="HOGENOM" id="CLU_066435_1_0_4"/>
<accession>Q21Z07</accession>
<evidence type="ECO:0000313" key="2">
    <source>
        <dbReference type="Proteomes" id="UP000008332"/>
    </source>
</evidence>
<sequence length="349" mass="39515">MHLGESAIAAQSTPRGHVLLVSPLTFSYHLSISETLRSMGYAVTWWDERASSATWYKLALRLLPAMTVHWSERSFLKRLHQLDPGSITHVMVIKGEGLSRRVALKMRKTLAAASMGLYLWDGVENVKGVSKILTAFDSVATFDPVDAKTFGWTYRPLFGRNISANKDIAAPMQFDWCFIGTIHSDRHHVIHRLRQRSGPLSKNFVFGYFQSPLMLFIRRLLDWTLWLAPKRTLSTKPMSAADVAQVVECSRAVLDVEHPRQRGFTMRTIETLLAGKKLVTTNVHILDSDLYDPSRVCVINRTNPEIPAEFLDQPYLPVPDSLRSHYSCQGWAAELLSLQDIAKHDRPSC</sequence>
<dbReference type="AlphaFoldDB" id="Q21Z07"/>
<dbReference type="RefSeq" id="WP_011463564.1">
    <property type="nucleotide sequence ID" value="NC_007908.1"/>
</dbReference>
<protein>
    <recommendedName>
        <fullName evidence="3">Eps11J</fullName>
    </recommendedName>
</protein>